<protein>
    <recommendedName>
        <fullName evidence="5">Lipoprotein</fullName>
    </recommendedName>
</protein>
<name>A0ABV7YUV4_9BACT</name>
<evidence type="ECO:0008006" key="5">
    <source>
        <dbReference type="Google" id="ProtNLM"/>
    </source>
</evidence>
<comment type="caution">
    <text evidence="3">The sequence shown here is derived from an EMBL/GenBank/DDBJ whole genome shotgun (WGS) entry which is preliminary data.</text>
</comment>
<evidence type="ECO:0000256" key="1">
    <source>
        <dbReference type="SAM" id="MobiDB-lite"/>
    </source>
</evidence>
<feature type="chain" id="PRO_5046241385" description="Lipoprotein" evidence="2">
    <location>
        <begin position="20"/>
        <end position="90"/>
    </location>
</feature>
<reference evidence="4" key="1">
    <citation type="journal article" date="2019" name="Int. J. Syst. Evol. Microbiol.">
        <title>The Global Catalogue of Microorganisms (GCM) 10K type strain sequencing project: providing services to taxonomists for standard genome sequencing and annotation.</title>
        <authorList>
            <consortium name="The Broad Institute Genomics Platform"/>
            <consortium name="The Broad Institute Genome Sequencing Center for Infectious Disease"/>
            <person name="Wu L."/>
            <person name="Ma J."/>
        </authorList>
    </citation>
    <scope>NUCLEOTIDE SEQUENCE [LARGE SCALE GENOMIC DNA]</scope>
    <source>
        <strain evidence="4">CECT 7956</strain>
    </source>
</reference>
<feature type="signal peptide" evidence="2">
    <location>
        <begin position="1"/>
        <end position="19"/>
    </location>
</feature>
<dbReference type="EMBL" id="JBHRYQ010000001">
    <property type="protein sequence ID" value="MFC3810027.1"/>
    <property type="molecule type" value="Genomic_DNA"/>
</dbReference>
<proteinExistence type="predicted"/>
<evidence type="ECO:0000313" key="3">
    <source>
        <dbReference type="EMBL" id="MFC3810027.1"/>
    </source>
</evidence>
<organism evidence="3 4">
    <name type="scientific">Lacihabitans lacunae</name>
    <dbReference type="NCBI Taxonomy" id="1028214"/>
    <lineage>
        <taxon>Bacteria</taxon>
        <taxon>Pseudomonadati</taxon>
        <taxon>Bacteroidota</taxon>
        <taxon>Cytophagia</taxon>
        <taxon>Cytophagales</taxon>
        <taxon>Leadbetterellaceae</taxon>
        <taxon>Lacihabitans</taxon>
    </lineage>
</organism>
<keyword evidence="2" id="KW-0732">Signal</keyword>
<evidence type="ECO:0000313" key="4">
    <source>
        <dbReference type="Proteomes" id="UP001595616"/>
    </source>
</evidence>
<sequence>MKKIIIGFFLAISMSSCWAPRCPIKTCHVRHEHQHGDLVTGVFSGRYLYPPRIHFLWDSKKGTLNPDAKFEGAESRKQKKMRKKFPWERW</sequence>
<gene>
    <name evidence="3" type="ORF">ACFOOI_05135</name>
</gene>
<accession>A0ABV7YUV4</accession>
<feature type="region of interest" description="Disordered" evidence="1">
    <location>
        <begin position="68"/>
        <end position="90"/>
    </location>
</feature>
<keyword evidence="4" id="KW-1185">Reference proteome</keyword>
<dbReference type="PROSITE" id="PS51257">
    <property type="entry name" value="PROKAR_LIPOPROTEIN"/>
    <property type="match status" value="1"/>
</dbReference>
<evidence type="ECO:0000256" key="2">
    <source>
        <dbReference type="SAM" id="SignalP"/>
    </source>
</evidence>
<dbReference type="RefSeq" id="WP_379835780.1">
    <property type="nucleotide sequence ID" value="NZ_JBHRYQ010000001.1"/>
</dbReference>
<dbReference type="Proteomes" id="UP001595616">
    <property type="component" value="Unassembled WGS sequence"/>
</dbReference>